<dbReference type="eggNOG" id="COG0784">
    <property type="taxonomic scope" value="Bacteria"/>
</dbReference>
<dbReference type="SUPFAM" id="SSF52172">
    <property type="entry name" value="CheY-like"/>
    <property type="match status" value="1"/>
</dbReference>
<keyword evidence="1 2" id="KW-0597">Phosphoprotein</keyword>
<evidence type="ECO:0000256" key="3">
    <source>
        <dbReference type="SAM" id="MobiDB-lite"/>
    </source>
</evidence>
<evidence type="ECO:0000313" key="6">
    <source>
        <dbReference type="Proteomes" id="UP000001935"/>
    </source>
</evidence>
<evidence type="ECO:0000259" key="4">
    <source>
        <dbReference type="PROSITE" id="PS50110"/>
    </source>
</evidence>
<feature type="domain" description="Response regulatory" evidence="4">
    <location>
        <begin position="282"/>
        <end position="400"/>
    </location>
</feature>
<dbReference type="OrthoDB" id="9794815at2"/>
<sequence length="436" mass="44480">MSESIVVSFGPLHGSGAREVMGALATLLTLVRDELEGCEAGFRRDSQGLLAVVRLGPAAAAAHVARLAFWCARAGGLALPLSHATASTRANVAEALRASDARLAIAPDRICEAVAALATAAGVEAPAEPPGPRPVLALALGGPGWEAMTYDPVKRRLFLPSPLSPPPGDRFELALKGDPGEGVAAAGTVRTVAVRDPFDPAAPSPAGFVVAVEEGRGLHALLAEACGAGGAAGGRGVARPRRPAQATVAHGRSGEEVAPGEPEVPRAELDAGAAGGTRARHRVLLVDDDALARALIADALAGRGFGVVAERDALAGLLRLAEEIGSLDVLVTDVVMPEVDGEELVRRVREVGGERDLPIVAVTASDDPALAARLRACGVDAVLAKRLGPEGIADAVVKVHRDARAVHGRGSPQSPAAERRGVRSRSTPVDARRPAA</sequence>
<feature type="region of interest" description="Disordered" evidence="3">
    <location>
        <begin position="233"/>
        <end position="264"/>
    </location>
</feature>
<dbReference type="KEGG" id="ade:Adeh_3134"/>
<dbReference type="PANTHER" id="PTHR44591:SF3">
    <property type="entry name" value="RESPONSE REGULATORY DOMAIN-CONTAINING PROTEIN"/>
    <property type="match status" value="1"/>
</dbReference>
<feature type="region of interest" description="Disordered" evidence="3">
    <location>
        <begin position="404"/>
        <end position="436"/>
    </location>
</feature>
<dbReference type="PROSITE" id="PS50110">
    <property type="entry name" value="RESPONSE_REGULATORY"/>
    <property type="match status" value="1"/>
</dbReference>
<dbReference type="GO" id="GO:0000160">
    <property type="term" value="P:phosphorelay signal transduction system"/>
    <property type="evidence" value="ECO:0007669"/>
    <property type="project" value="InterPro"/>
</dbReference>
<gene>
    <name evidence="5" type="ordered locus">Adeh_3134</name>
</gene>
<dbReference type="InterPro" id="IPR001789">
    <property type="entry name" value="Sig_transdc_resp-reg_receiver"/>
</dbReference>
<dbReference type="Proteomes" id="UP000001935">
    <property type="component" value="Chromosome"/>
</dbReference>
<dbReference type="InterPro" id="IPR011006">
    <property type="entry name" value="CheY-like_superfamily"/>
</dbReference>
<name>Q2IE95_ANADE</name>
<dbReference type="AlphaFoldDB" id="Q2IE95"/>
<dbReference type="InterPro" id="IPR050595">
    <property type="entry name" value="Bact_response_regulator"/>
</dbReference>
<organism evidence="5 6">
    <name type="scientific">Anaeromyxobacter dehalogenans (strain 2CP-C)</name>
    <dbReference type="NCBI Taxonomy" id="290397"/>
    <lineage>
        <taxon>Bacteria</taxon>
        <taxon>Pseudomonadati</taxon>
        <taxon>Myxococcota</taxon>
        <taxon>Myxococcia</taxon>
        <taxon>Myxococcales</taxon>
        <taxon>Cystobacterineae</taxon>
        <taxon>Anaeromyxobacteraceae</taxon>
        <taxon>Anaeromyxobacter</taxon>
    </lineage>
</organism>
<reference evidence="5" key="1">
    <citation type="submission" date="2006-01" db="EMBL/GenBank/DDBJ databases">
        <title>Complete sequence of Anaeromyxobacter dehalogenans 2CP-C.</title>
        <authorList>
            <consortium name="US DOE Joint Genome Institute"/>
            <person name="Copeland A."/>
            <person name="Lucas S."/>
            <person name="Lapidus A."/>
            <person name="Barry K."/>
            <person name="Detter J.C."/>
            <person name="Glavina T."/>
            <person name="Hammon N."/>
            <person name="Israni S."/>
            <person name="Pitluck S."/>
            <person name="Brettin T."/>
            <person name="Bruce D."/>
            <person name="Han C."/>
            <person name="Tapia R."/>
            <person name="Gilna P."/>
            <person name="Kiss H."/>
            <person name="Schmutz J."/>
            <person name="Larimer F."/>
            <person name="Land M."/>
            <person name="Kyrpides N."/>
            <person name="Anderson I."/>
            <person name="Sanford R.A."/>
            <person name="Ritalahti K.M."/>
            <person name="Thomas H.S."/>
            <person name="Kirby J.R."/>
            <person name="Zhulin I.B."/>
            <person name="Loeffler F.E."/>
            <person name="Richardson P."/>
        </authorList>
    </citation>
    <scope>NUCLEOTIDE SEQUENCE</scope>
    <source>
        <strain evidence="5">2CP-C</strain>
    </source>
</reference>
<proteinExistence type="predicted"/>
<feature type="modified residue" description="4-aspartylphosphate" evidence="2">
    <location>
        <position position="333"/>
    </location>
</feature>
<evidence type="ECO:0000313" key="5">
    <source>
        <dbReference type="EMBL" id="ABC82903.1"/>
    </source>
</evidence>
<evidence type="ECO:0000256" key="2">
    <source>
        <dbReference type="PROSITE-ProRule" id="PRU00169"/>
    </source>
</evidence>
<dbReference type="STRING" id="290397.Adeh_3134"/>
<accession>Q2IE95</accession>
<dbReference type="Pfam" id="PF00072">
    <property type="entry name" value="Response_reg"/>
    <property type="match status" value="1"/>
</dbReference>
<dbReference type="EMBL" id="CP000251">
    <property type="protein sequence ID" value="ABC82903.1"/>
    <property type="molecule type" value="Genomic_DNA"/>
</dbReference>
<dbReference type="SMART" id="SM00448">
    <property type="entry name" value="REC"/>
    <property type="match status" value="1"/>
</dbReference>
<dbReference type="Gene3D" id="3.40.50.2300">
    <property type="match status" value="1"/>
</dbReference>
<dbReference type="CDD" id="cd00156">
    <property type="entry name" value="REC"/>
    <property type="match status" value="1"/>
</dbReference>
<dbReference type="HOGENOM" id="CLU_673770_0_0_7"/>
<dbReference type="PANTHER" id="PTHR44591">
    <property type="entry name" value="STRESS RESPONSE REGULATOR PROTEIN 1"/>
    <property type="match status" value="1"/>
</dbReference>
<evidence type="ECO:0000256" key="1">
    <source>
        <dbReference type="ARBA" id="ARBA00022553"/>
    </source>
</evidence>
<dbReference type="RefSeq" id="WP_011422185.1">
    <property type="nucleotide sequence ID" value="NC_007760.1"/>
</dbReference>
<protein>
    <submittedName>
        <fullName evidence="5">Response regulator receiver domain protein (CheY-like)</fullName>
    </submittedName>
</protein>